<evidence type="ECO:0000256" key="2">
    <source>
        <dbReference type="SAM" id="SignalP"/>
    </source>
</evidence>
<evidence type="ECO:0000313" key="4">
    <source>
        <dbReference type="Proteomes" id="UP000183567"/>
    </source>
</evidence>
<feature type="chain" id="PRO_5013063312" evidence="2">
    <location>
        <begin position="23"/>
        <end position="98"/>
    </location>
</feature>
<protein>
    <submittedName>
        <fullName evidence="3">Uncharacterized protein</fullName>
    </submittedName>
</protein>
<gene>
    <name evidence="3" type="ORF">AZE42_06867</name>
</gene>
<accession>A0A1J8QRB7</accession>
<keyword evidence="4" id="KW-1185">Reference proteome</keyword>
<evidence type="ECO:0000256" key="1">
    <source>
        <dbReference type="SAM" id="MobiDB-lite"/>
    </source>
</evidence>
<sequence length="98" mass="10367">MSDAGNCLTVLCGGCCAIFTSALQTWCNINAFGANARCCGGPQGCCGSCCQGSLDEDNFDEQLKRETERTKATSQPVETQPGPSDNMTANTIEYPKET</sequence>
<name>A0A1J8QRB7_9AGAM</name>
<dbReference type="OrthoDB" id="2608976at2759"/>
<proteinExistence type="predicted"/>
<dbReference type="EMBL" id="LVVM01003787">
    <property type="protein sequence ID" value="OJA14260.1"/>
    <property type="molecule type" value="Genomic_DNA"/>
</dbReference>
<evidence type="ECO:0000313" key="3">
    <source>
        <dbReference type="EMBL" id="OJA14260.1"/>
    </source>
</evidence>
<comment type="caution">
    <text evidence="3">The sequence shown here is derived from an EMBL/GenBank/DDBJ whole genome shotgun (WGS) entry which is preliminary data.</text>
</comment>
<dbReference type="AlphaFoldDB" id="A0A1J8QRB7"/>
<feature type="compositionally biased region" description="Polar residues" evidence="1">
    <location>
        <begin position="72"/>
        <end position="91"/>
    </location>
</feature>
<dbReference type="Proteomes" id="UP000183567">
    <property type="component" value="Unassembled WGS sequence"/>
</dbReference>
<feature type="region of interest" description="Disordered" evidence="1">
    <location>
        <begin position="64"/>
        <end position="98"/>
    </location>
</feature>
<organism evidence="3 4">
    <name type="scientific">Rhizopogon vesiculosus</name>
    <dbReference type="NCBI Taxonomy" id="180088"/>
    <lineage>
        <taxon>Eukaryota</taxon>
        <taxon>Fungi</taxon>
        <taxon>Dikarya</taxon>
        <taxon>Basidiomycota</taxon>
        <taxon>Agaricomycotina</taxon>
        <taxon>Agaricomycetes</taxon>
        <taxon>Agaricomycetidae</taxon>
        <taxon>Boletales</taxon>
        <taxon>Suillineae</taxon>
        <taxon>Rhizopogonaceae</taxon>
        <taxon>Rhizopogon</taxon>
    </lineage>
</organism>
<reference evidence="3 4" key="1">
    <citation type="submission" date="2016-03" db="EMBL/GenBank/DDBJ databases">
        <title>Comparative genomics of the ectomycorrhizal sister species Rhizopogon vinicolor and Rhizopogon vesiculosus (Basidiomycota: Boletales) reveals a divergence of the mating type B locus.</title>
        <authorList>
            <person name="Mujic A.B."/>
            <person name="Kuo A."/>
            <person name="Tritt A."/>
            <person name="Lipzen A."/>
            <person name="Chen C."/>
            <person name="Johnson J."/>
            <person name="Sharma A."/>
            <person name="Barry K."/>
            <person name="Grigoriev I.V."/>
            <person name="Spatafora J.W."/>
        </authorList>
    </citation>
    <scope>NUCLEOTIDE SEQUENCE [LARGE SCALE GENOMIC DNA]</scope>
    <source>
        <strain evidence="3 4">AM-OR11-056</strain>
    </source>
</reference>
<feature type="signal peptide" evidence="2">
    <location>
        <begin position="1"/>
        <end position="22"/>
    </location>
</feature>
<keyword evidence="2" id="KW-0732">Signal</keyword>